<dbReference type="RefSeq" id="XP_024351629.1">
    <property type="nucleotide sequence ID" value="XM_024493876.1"/>
</dbReference>
<sequence length="82" mass="9421">METAACLGVKADNTTPIESSSLTIPNWAIVLEEDIRSEVELSFSYRHIFSKVEEVESCFWQMVENALPEVEMWERCFCDVCP</sequence>
<proteinExistence type="predicted"/>
<gene>
    <name evidence="1" type="ORF">EGR_04627</name>
</gene>
<reference evidence="1 2" key="1">
    <citation type="journal article" date="2013" name="Nat. Genet.">
        <title>The genome of the hydatid tapeworm Echinococcus granulosus.</title>
        <authorList>
            <person name="Zheng H."/>
            <person name="Zhang W."/>
            <person name="Zhang L."/>
            <person name="Zhang Z."/>
            <person name="Li J."/>
            <person name="Lu G."/>
            <person name="Zhu Y."/>
            <person name="Wang Y."/>
            <person name="Huang Y."/>
            <person name="Liu J."/>
            <person name="Kang H."/>
            <person name="Chen J."/>
            <person name="Wang L."/>
            <person name="Chen A."/>
            <person name="Yu S."/>
            <person name="Gao Z."/>
            <person name="Jin L."/>
            <person name="Gu W."/>
            <person name="Wang Z."/>
            <person name="Zhao L."/>
            <person name="Shi B."/>
            <person name="Wen H."/>
            <person name="Lin R."/>
            <person name="Jones M.K."/>
            <person name="Brejova B."/>
            <person name="Vinar T."/>
            <person name="Zhao G."/>
            <person name="McManus D.P."/>
            <person name="Chen Z."/>
            <person name="Zhou Y."/>
            <person name="Wang S."/>
        </authorList>
    </citation>
    <scope>NUCLEOTIDE SEQUENCE [LARGE SCALE GENOMIC DNA]</scope>
</reference>
<organism evidence="1 2">
    <name type="scientific">Echinococcus granulosus</name>
    <name type="common">Hydatid tapeworm</name>
    <dbReference type="NCBI Taxonomy" id="6210"/>
    <lineage>
        <taxon>Eukaryota</taxon>
        <taxon>Metazoa</taxon>
        <taxon>Spiralia</taxon>
        <taxon>Lophotrochozoa</taxon>
        <taxon>Platyhelminthes</taxon>
        <taxon>Cestoda</taxon>
        <taxon>Eucestoda</taxon>
        <taxon>Cyclophyllidea</taxon>
        <taxon>Taeniidae</taxon>
        <taxon>Echinococcus</taxon>
        <taxon>Echinococcus granulosus group</taxon>
    </lineage>
</organism>
<name>W6UHA3_ECHGR</name>
<dbReference type="AlphaFoldDB" id="W6UHA3"/>
<comment type="caution">
    <text evidence="1">The sequence shown here is derived from an EMBL/GenBank/DDBJ whole genome shotgun (WGS) entry which is preliminary data.</text>
</comment>
<dbReference type="GeneID" id="36340342"/>
<dbReference type="CTD" id="36340342"/>
<protein>
    <submittedName>
        <fullName evidence="1">Uncharacterized protein</fullName>
    </submittedName>
</protein>
<evidence type="ECO:0000313" key="2">
    <source>
        <dbReference type="Proteomes" id="UP000019149"/>
    </source>
</evidence>
<dbReference type="EMBL" id="APAU02000030">
    <property type="protein sequence ID" value="EUB60433.1"/>
    <property type="molecule type" value="Genomic_DNA"/>
</dbReference>
<dbReference type="KEGG" id="egl:EGR_04627"/>
<keyword evidence="2" id="KW-1185">Reference proteome</keyword>
<dbReference type="Proteomes" id="UP000019149">
    <property type="component" value="Unassembled WGS sequence"/>
</dbReference>
<accession>W6UHA3</accession>
<evidence type="ECO:0000313" key="1">
    <source>
        <dbReference type="EMBL" id="EUB60433.1"/>
    </source>
</evidence>